<dbReference type="RefSeq" id="WP_128354194.1">
    <property type="nucleotide sequence ID" value="NZ_CP022987.1"/>
</dbReference>
<keyword evidence="2" id="KW-1185">Reference proteome</keyword>
<accession>A0A410GA00</accession>
<protein>
    <recommendedName>
        <fullName evidence="3">Phosphoglycerate mutase</fullName>
    </recommendedName>
</protein>
<dbReference type="EMBL" id="CP022987">
    <property type="protein sequence ID" value="QAA93134.1"/>
    <property type="molecule type" value="Genomic_DNA"/>
</dbReference>
<name>A0A410GA00_9BURK</name>
<organism evidence="1 2">
    <name type="scientific">Pollutimonas thiosulfatoxidans</name>
    <dbReference type="NCBI Taxonomy" id="2028345"/>
    <lineage>
        <taxon>Bacteria</taxon>
        <taxon>Pseudomonadati</taxon>
        <taxon>Pseudomonadota</taxon>
        <taxon>Betaproteobacteria</taxon>
        <taxon>Burkholderiales</taxon>
        <taxon>Alcaligenaceae</taxon>
        <taxon>Pollutimonas</taxon>
    </lineage>
</organism>
<reference evidence="1 2" key="1">
    <citation type="submission" date="2017-08" db="EMBL/GenBank/DDBJ databases">
        <authorList>
            <person name="Park S.-J."/>
            <person name="Kim H."/>
        </authorList>
    </citation>
    <scope>NUCLEOTIDE SEQUENCE [LARGE SCALE GENOMIC DNA]</scope>
    <source>
        <strain evidence="2">ye3</strain>
    </source>
</reference>
<proteinExistence type="predicted"/>
<dbReference type="KEGG" id="pus:CKA81_04255"/>
<evidence type="ECO:0008006" key="3">
    <source>
        <dbReference type="Google" id="ProtNLM"/>
    </source>
</evidence>
<sequence>MRIVLPGALPDPREAGELTSYLHENAPTLARWLELGRARSTPADPAQTGCTPYETWQLREQGFQPEPGQNFATGLGPLRLHDTAERANVPPEQAVWMVELVHVSPSRDGAALLPAADLAITPEQSVALFESAEPLFAEVGFGLHRSSLQHWRIDLPDGYSPVVASPVLVSLTSVNDWWPQGLEDRPWRRLVNEVQMLWFDHPANQARYELGQMPVNSLWLFGGARPDQLTPAAPDPDTQVHAQLLAYSTTHDWGGWLAALKDLEARVFRPLSGQPMPELILTGSDRIVQLSKPARWRQWLPVSRNAWSNWWSSPN</sequence>
<dbReference type="Proteomes" id="UP000283474">
    <property type="component" value="Chromosome"/>
</dbReference>
<evidence type="ECO:0000313" key="2">
    <source>
        <dbReference type="Proteomes" id="UP000283474"/>
    </source>
</evidence>
<dbReference type="OrthoDB" id="5295974at2"/>
<dbReference type="AlphaFoldDB" id="A0A410GA00"/>
<evidence type="ECO:0000313" key="1">
    <source>
        <dbReference type="EMBL" id="QAA93134.1"/>
    </source>
</evidence>
<gene>
    <name evidence="1" type="ORF">CKA81_04255</name>
</gene>